<dbReference type="GO" id="GO:0022857">
    <property type="term" value="F:transmembrane transporter activity"/>
    <property type="evidence" value="ECO:0007669"/>
    <property type="project" value="InterPro"/>
</dbReference>
<keyword evidence="4 7" id="KW-1133">Transmembrane helix</keyword>
<name>A0A1Y2DZN6_9BASI</name>
<dbReference type="InterPro" id="IPR011701">
    <property type="entry name" value="MFS"/>
</dbReference>
<keyword evidence="2" id="KW-0813">Transport</keyword>
<evidence type="ECO:0000256" key="2">
    <source>
        <dbReference type="ARBA" id="ARBA00022448"/>
    </source>
</evidence>
<sequence>MARKDPSVSEGNPQLDAPSPSQTQSPIETTSVPAPLLAEAQEHHQRLKEGSSDISRPLPNEPAPFPPLTKAVTVEAPYSIFTTRVKWGLVLLVSTAGLFSPLSANIFLPVIPSIATDLNVSVEQVNLSVTWYMILQGVSPSIFGSIADVIGRRPVYLVTFLIYIGASIGLANTHVYWLLVVLRCVQASGSASVIAIGSGSIGDLSSPSERGGFMGAFSLGAMLGPCIGPVVGGLLAGAFGWQSLFWFLAASGGVVFVIMAAVLPETLRSIVGNGSIPAHGVNRSLLSLLRDRRHRNDPVDPNVIVPAMPPKKGWKDIRLLAPLKMFREKDVLSTLTFNSAVYTLFYTVTTSTSTSFKSTYHLSESEIGLCFLANGGGCLVASIFNGPRMNADYRKVAEQVEAARAAQKEETAANDDGKKRDLNDLSSFPIEHARLRSLPVFFGLLIASTIIYGWVLDKGVHLSVPLIMQFIVGLSVTSIFNSISTLLVDMYPGQSASATAANNLYRCLCGAAGTAVIDPIINALGPGWAFTMLSLLCCCFVPLIVLEWRCGMRFRAERAARLKRRAERKAAKKLEKGGVEQ</sequence>
<feature type="transmembrane region" description="Helical" evidence="7">
    <location>
        <begin position="89"/>
        <end position="111"/>
    </location>
</feature>
<dbReference type="Pfam" id="PF07690">
    <property type="entry name" value="MFS_1"/>
    <property type="match status" value="1"/>
</dbReference>
<proteinExistence type="predicted"/>
<feature type="transmembrane region" description="Helical" evidence="7">
    <location>
        <begin position="438"/>
        <end position="455"/>
    </location>
</feature>
<dbReference type="AlphaFoldDB" id="A0A1Y2DZN6"/>
<evidence type="ECO:0000256" key="4">
    <source>
        <dbReference type="ARBA" id="ARBA00022989"/>
    </source>
</evidence>
<evidence type="ECO:0000256" key="6">
    <source>
        <dbReference type="SAM" id="MobiDB-lite"/>
    </source>
</evidence>
<dbReference type="PANTHER" id="PTHR23502">
    <property type="entry name" value="MAJOR FACILITATOR SUPERFAMILY"/>
    <property type="match status" value="1"/>
</dbReference>
<dbReference type="PANTHER" id="PTHR23502:SF51">
    <property type="entry name" value="QUINIDINE RESISTANCE PROTEIN 1-RELATED"/>
    <property type="match status" value="1"/>
</dbReference>
<dbReference type="InParanoid" id="A0A1Y2DZN6"/>
<dbReference type="Proteomes" id="UP000193467">
    <property type="component" value="Unassembled WGS sequence"/>
</dbReference>
<feature type="transmembrane region" description="Helical" evidence="7">
    <location>
        <begin position="503"/>
        <end position="521"/>
    </location>
</feature>
<dbReference type="PROSITE" id="PS50850">
    <property type="entry name" value="MFS"/>
    <property type="match status" value="1"/>
</dbReference>
<feature type="transmembrane region" description="Helical" evidence="7">
    <location>
        <begin position="527"/>
        <end position="548"/>
    </location>
</feature>
<dbReference type="InterPro" id="IPR036259">
    <property type="entry name" value="MFS_trans_sf"/>
</dbReference>
<feature type="region of interest" description="Disordered" evidence="6">
    <location>
        <begin position="1"/>
        <end position="66"/>
    </location>
</feature>
<dbReference type="Gene3D" id="1.20.1250.20">
    <property type="entry name" value="MFS general substrate transporter like domains"/>
    <property type="match status" value="1"/>
</dbReference>
<protein>
    <submittedName>
        <fullName evidence="9">Major facilitator superfamily domain-containing protein</fullName>
    </submittedName>
</protein>
<dbReference type="InterPro" id="IPR020846">
    <property type="entry name" value="MFS_dom"/>
</dbReference>
<accession>A0A1Y2DZN6</accession>
<gene>
    <name evidence="9" type="ORF">BCR35DRAFT_308647</name>
</gene>
<comment type="subcellular location">
    <subcellularLocation>
        <location evidence="1">Membrane</location>
        <topology evidence="1">Multi-pass membrane protein</topology>
    </subcellularLocation>
</comment>
<evidence type="ECO:0000256" key="3">
    <source>
        <dbReference type="ARBA" id="ARBA00022692"/>
    </source>
</evidence>
<dbReference type="SUPFAM" id="SSF103473">
    <property type="entry name" value="MFS general substrate transporter"/>
    <property type="match status" value="1"/>
</dbReference>
<dbReference type="GO" id="GO:0005886">
    <property type="term" value="C:plasma membrane"/>
    <property type="evidence" value="ECO:0007669"/>
    <property type="project" value="TreeGrafter"/>
</dbReference>
<keyword evidence="10" id="KW-1185">Reference proteome</keyword>
<feature type="compositionally biased region" description="Basic and acidic residues" evidence="6">
    <location>
        <begin position="40"/>
        <end position="51"/>
    </location>
</feature>
<organism evidence="9 10">
    <name type="scientific">Leucosporidium creatinivorum</name>
    <dbReference type="NCBI Taxonomy" id="106004"/>
    <lineage>
        <taxon>Eukaryota</taxon>
        <taxon>Fungi</taxon>
        <taxon>Dikarya</taxon>
        <taxon>Basidiomycota</taxon>
        <taxon>Pucciniomycotina</taxon>
        <taxon>Microbotryomycetes</taxon>
        <taxon>Leucosporidiales</taxon>
        <taxon>Leucosporidium</taxon>
    </lineage>
</organism>
<reference evidence="9 10" key="1">
    <citation type="submission" date="2016-07" db="EMBL/GenBank/DDBJ databases">
        <title>Pervasive Adenine N6-methylation of Active Genes in Fungi.</title>
        <authorList>
            <consortium name="DOE Joint Genome Institute"/>
            <person name="Mondo S.J."/>
            <person name="Dannebaum R.O."/>
            <person name="Kuo R.C."/>
            <person name="Labutti K."/>
            <person name="Haridas S."/>
            <person name="Kuo A."/>
            <person name="Salamov A."/>
            <person name="Ahrendt S.R."/>
            <person name="Lipzen A."/>
            <person name="Sullivan W."/>
            <person name="Andreopoulos W.B."/>
            <person name="Clum A."/>
            <person name="Lindquist E."/>
            <person name="Daum C."/>
            <person name="Ramamoorthy G.K."/>
            <person name="Gryganskyi A."/>
            <person name="Culley D."/>
            <person name="Magnuson J.K."/>
            <person name="James T.Y."/>
            <person name="O'Malley M.A."/>
            <person name="Stajich J.E."/>
            <person name="Spatafora J.W."/>
            <person name="Visel A."/>
            <person name="Grigoriev I.V."/>
        </authorList>
    </citation>
    <scope>NUCLEOTIDE SEQUENCE [LARGE SCALE GENOMIC DNA]</scope>
    <source>
        <strain evidence="9 10">62-1032</strain>
    </source>
</reference>
<dbReference type="FunFam" id="1.20.1720.10:FF:000009">
    <property type="entry name" value="MFS multidrug transporter"/>
    <property type="match status" value="1"/>
</dbReference>
<dbReference type="CDD" id="cd17323">
    <property type="entry name" value="MFS_Tpo1_MDR_like"/>
    <property type="match status" value="1"/>
</dbReference>
<feature type="transmembrane region" description="Helical" evidence="7">
    <location>
        <begin position="244"/>
        <end position="263"/>
    </location>
</feature>
<feature type="transmembrane region" description="Helical" evidence="7">
    <location>
        <begin position="216"/>
        <end position="238"/>
    </location>
</feature>
<feature type="compositionally biased region" description="Polar residues" evidence="6">
    <location>
        <begin position="19"/>
        <end position="32"/>
    </location>
</feature>
<evidence type="ECO:0000313" key="10">
    <source>
        <dbReference type="Proteomes" id="UP000193467"/>
    </source>
</evidence>
<feature type="transmembrane region" description="Helical" evidence="7">
    <location>
        <begin position="467"/>
        <end position="491"/>
    </location>
</feature>
<evidence type="ECO:0000256" key="7">
    <source>
        <dbReference type="SAM" id="Phobius"/>
    </source>
</evidence>
<evidence type="ECO:0000259" key="8">
    <source>
        <dbReference type="PROSITE" id="PS50850"/>
    </source>
</evidence>
<comment type="caution">
    <text evidence="9">The sequence shown here is derived from an EMBL/GenBank/DDBJ whole genome shotgun (WGS) entry which is preliminary data.</text>
</comment>
<evidence type="ECO:0000313" key="9">
    <source>
        <dbReference type="EMBL" id="ORY64748.1"/>
    </source>
</evidence>
<dbReference type="EMBL" id="MCGR01000065">
    <property type="protein sequence ID" value="ORY64748.1"/>
    <property type="molecule type" value="Genomic_DNA"/>
</dbReference>
<evidence type="ECO:0000256" key="5">
    <source>
        <dbReference type="ARBA" id="ARBA00023136"/>
    </source>
</evidence>
<dbReference type="OrthoDB" id="440553at2759"/>
<dbReference type="STRING" id="106004.A0A1Y2DZN6"/>
<evidence type="ECO:0000256" key="1">
    <source>
        <dbReference type="ARBA" id="ARBA00004141"/>
    </source>
</evidence>
<keyword evidence="3 7" id="KW-0812">Transmembrane</keyword>
<keyword evidence="5 7" id="KW-0472">Membrane</keyword>
<feature type="domain" description="Major facilitator superfamily (MFS) profile" evidence="8">
    <location>
        <begin position="89"/>
        <end position="549"/>
    </location>
</feature>
<feature type="transmembrane region" description="Helical" evidence="7">
    <location>
        <begin position="157"/>
        <end position="179"/>
    </location>
</feature>